<keyword evidence="4" id="KW-1185">Reference proteome</keyword>
<feature type="compositionally biased region" description="Polar residues" evidence="1">
    <location>
        <begin position="1"/>
        <end position="12"/>
    </location>
</feature>
<dbReference type="EMBL" id="JAGTXO010000049">
    <property type="protein sequence ID" value="KAG8458593.1"/>
    <property type="molecule type" value="Genomic_DNA"/>
</dbReference>
<accession>A0A8J5X8I6</accession>
<sequence>MGCSSSKSQKVSQEPRLAPSAPLTAAPPPSAQRKRTGVDEVDDLPGEGDGCDRCCGAGCDEELCCPSFWQDSGVPPIWPLSWIFSRKNPYLNDNDYVEVLGNCGLKSADRERKVLMGTALGFTVCSIILTVFGCLALSPSPSLTRAAAWAVGHLRDPTTGQGTTAYVGLSRLLIVRCSDAPARSLWSEWGLCEQSSYSWSEVPALCEAGALKEQRAANEAELAAESGAEDVDYSLLNGRELQFDLGYPCAPLLACSEQALANRSGAFITCATLLFALIGCLTRIRKKADSNFQKIIGTFPDLIGIFTLGGTLIAFSARCTSTMLADANEVGTAYSAGPGFIGYCFCWGAAVVRFSMHAIMPVPHAGLLVQDIVDVAVDIAEDGRYDGYTKAARPPPLQVQGGDPTPAHRGPPAQRMI</sequence>
<feature type="transmembrane region" description="Helical" evidence="2">
    <location>
        <begin position="296"/>
        <end position="315"/>
    </location>
</feature>
<comment type="caution">
    <text evidence="3">The sequence shown here is derived from an EMBL/GenBank/DDBJ whole genome shotgun (WGS) entry which is preliminary data.</text>
</comment>
<dbReference type="AlphaFoldDB" id="A0A8J5X8I6"/>
<feature type="transmembrane region" description="Helical" evidence="2">
    <location>
        <begin position="265"/>
        <end position="284"/>
    </location>
</feature>
<dbReference type="OrthoDB" id="204695at2759"/>
<feature type="region of interest" description="Disordered" evidence="1">
    <location>
        <begin position="391"/>
        <end position="417"/>
    </location>
</feature>
<evidence type="ECO:0000313" key="4">
    <source>
        <dbReference type="Proteomes" id="UP000751190"/>
    </source>
</evidence>
<proteinExistence type="predicted"/>
<name>A0A8J5X8I6_DIALT</name>
<evidence type="ECO:0000256" key="1">
    <source>
        <dbReference type="SAM" id="MobiDB-lite"/>
    </source>
</evidence>
<organism evidence="3 4">
    <name type="scientific">Diacronema lutheri</name>
    <name type="common">Unicellular marine alga</name>
    <name type="synonym">Monochrysis lutheri</name>
    <dbReference type="NCBI Taxonomy" id="2081491"/>
    <lineage>
        <taxon>Eukaryota</taxon>
        <taxon>Haptista</taxon>
        <taxon>Haptophyta</taxon>
        <taxon>Pavlovophyceae</taxon>
        <taxon>Pavlovales</taxon>
        <taxon>Pavlovaceae</taxon>
        <taxon>Diacronema</taxon>
    </lineage>
</organism>
<feature type="transmembrane region" description="Helical" evidence="2">
    <location>
        <begin position="114"/>
        <end position="138"/>
    </location>
</feature>
<keyword evidence="2" id="KW-1133">Transmembrane helix</keyword>
<protein>
    <submittedName>
        <fullName evidence="3">Uncharacterized protein</fullName>
    </submittedName>
</protein>
<reference evidence="3" key="1">
    <citation type="submission" date="2021-05" db="EMBL/GenBank/DDBJ databases">
        <title>The genome of the haptophyte Pavlova lutheri (Diacronema luteri, Pavlovales) - a model for lipid biosynthesis in eukaryotic algae.</title>
        <authorList>
            <person name="Hulatt C.J."/>
            <person name="Posewitz M.C."/>
        </authorList>
    </citation>
    <scope>NUCLEOTIDE SEQUENCE</scope>
    <source>
        <strain evidence="3">NIVA-4/92</strain>
    </source>
</reference>
<keyword evidence="2" id="KW-0812">Transmembrane</keyword>
<evidence type="ECO:0000256" key="2">
    <source>
        <dbReference type="SAM" id="Phobius"/>
    </source>
</evidence>
<feature type="transmembrane region" description="Helical" evidence="2">
    <location>
        <begin position="335"/>
        <end position="354"/>
    </location>
</feature>
<dbReference type="Proteomes" id="UP000751190">
    <property type="component" value="Unassembled WGS sequence"/>
</dbReference>
<keyword evidence="2" id="KW-0472">Membrane</keyword>
<gene>
    <name evidence="3" type="ORF">KFE25_008390</name>
</gene>
<feature type="region of interest" description="Disordered" evidence="1">
    <location>
        <begin position="1"/>
        <end position="42"/>
    </location>
</feature>
<evidence type="ECO:0000313" key="3">
    <source>
        <dbReference type="EMBL" id="KAG8458593.1"/>
    </source>
</evidence>